<proteinExistence type="predicted"/>
<dbReference type="OrthoDB" id="2967790at2759"/>
<evidence type="ECO:0000313" key="2">
    <source>
        <dbReference type="EMBL" id="TEB35134.1"/>
    </source>
</evidence>
<keyword evidence="3" id="KW-1185">Reference proteome</keyword>
<evidence type="ECO:0000313" key="3">
    <source>
        <dbReference type="Proteomes" id="UP000298030"/>
    </source>
</evidence>
<dbReference type="Proteomes" id="UP000298030">
    <property type="component" value="Unassembled WGS sequence"/>
</dbReference>
<feature type="compositionally biased region" description="Polar residues" evidence="1">
    <location>
        <begin position="171"/>
        <end position="188"/>
    </location>
</feature>
<protein>
    <submittedName>
        <fullName evidence="2">Uncharacterized protein</fullName>
    </submittedName>
</protein>
<evidence type="ECO:0000256" key="1">
    <source>
        <dbReference type="SAM" id="MobiDB-lite"/>
    </source>
</evidence>
<reference evidence="2 3" key="1">
    <citation type="journal article" date="2019" name="Nat. Ecol. Evol.">
        <title>Megaphylogeny resolves global patterns of mushroom evolution.</title>
        <authorList>
            <person name="Varga T."/>
            <person name="Krizsan K."/>
            <person name="Foldi C."/>
            <person name="Dima B."/>
            <person name="Sanchez-Garcia M."/>
            <person name="Sanchez-Ramirez S."/>
            <person name="Szollosi G.J."/>
            <person name="Szarkandi J.G."/>
            <person name="Papp V."/>
            <person name="Albert L."/>
            <person name="Andreopoulos W."/>
            <person name="Angelini C."/>
            <person name="Antonin V."/>
            <person name="Barry K.W."/>
            <person name="Bougher N.L."/>
            <person name="Buchanan P."/>
            <person name="Buyck B."/>
            <person name="Bense V."/>
            <person name="Catcheside P."/>
            <person name="Chovatia M."/>
            <person name="Cooper J."/>
            <person name="Damon W."/>
            <person name="Desjardin D."/>
            <person name="Finy P."/>
            <person name="Geml J."/>
            <person name="Haridas S."/>
            <person name="Hughes K."/>
            <person name="Justo A."/>
            <person name="Karasinski D."/>
            <person name="Kautmanova I."/>
            <person name="Kiss B."/>
            <person name="Kocsube S."/>
            <person name="Kotiranta H."/>
            <person name="LaButti K.M."/>
            <person name="Lechner B.E."/>
            <person name="Liimatainen K."/>
            <person name="Lipzen A."/>
            <person name="Lukacs Z."/>
            <person name="Mihaltcheva S."/>
            <person name="Morgado L.N."/>
            <person name="Niskanen T."/>
            <person name="Noordeloos M.E."/>
            <person name="Ohm R.A."/>
            <person name="Ortiz-Santana B."/>
            <person name="Ovrebo C."/>
            <person name="Racz N."/>
            <person name="Riley R."/>
            <person name="Savchenko A."/>
            <person name="Shiryaev A."/>
            <person name="Soop K."/>
            <person name="Spirin V."/>
            <person name="Szebenyi C."/>
            <person name="Tomsovsky M."/>
            <person name="Tulloss R.E."/>
            <person name="Uehling J."/>
            <person name="Grigoriev I.V."/>
            <person name="Vagvolgyi C."/>
            <person name="Papp T."/>
            <person name="Martin F.M."/>
            <person name="Miettinen O."/>
            <person name="Hibbett D.S."/>
            <person name="Nagy L.G."/>
        </authorList>
    </citation>
    <scope>NUCLEOTIDE SEQUENCE [LARGE SCALE GENOMIC DNA]</scope>
    <source>
        <strain evidence="2 3">FP101781</strain>
    </source>
</reference>
<dbReference type="AlphaFoldDB" id="A0A4Y7TMF9"/>
<sequence>MATSLMSPQYNDLRTFRHHGRDLVLVPGKQLLAYALKKGPAPYFPATPQPGGDQQDRSNGGWGQPISVHGSSDETQDEEDDGGWGEPISRHGEDAEENEGTNVDDPSEPVEWGHIDESGIGYGCIDLVWALDGVPSWDGVKYNTLSEESQRLIEAVSIVNAGVPPADRTTPGDSNPASTGNQGYQGSV</sequence>
<gene>
    <name evidence="2" type="ORF">FA13DRAFT_1788721</name>
</gene>
<feature type="region of interest" description="Disordered" evidence="1">
    <location>
        <begin position="40"/>
        <end position="115"/>
    </location>
</feature>
<dbReference type="EMBL" id="QPFP01000008">
    <property type="protein sequence ID" value="TEB35134.1"/>
    <property type="molecule type" value="Genomic_DNA"/>
</dbReference>
<accession>A0A4Y7TMF9</accession>
<organism evidence="2 3">
    <name type="scientific">Coprinellus micaceus</name>
    <name type="common">Glistening ink-cap mushroom</name>
    <name type="synonym">Coprinus micaceus</name>
    <dbReference type="NCBI Taxonomy" id="71717"/>
    <lineage>
        <taxon>Eukaryota</taxon>
        <taxon>Fungi</taxon>
        <taxon>Dikarya</taxon>
        <taxon>Basidiomycota</taxon>
        <taxon>Agaricomycotina</taxon>
        <taxon>Agaricomycetes</taxon>
        <taxon>Agaricomycetidae</taxon>
        <taxon>Agaricales</taxon>
        <taxon>Agaricineae</taxon>
        <taxon>Psathyrellaceae</taxon>
        <taxon>Coprinellus</taxon>
    </lineage>
</organism>
<name>A0A4Y7TMF9_COPMI</name>
<feature type="compositionally biased region" description="Acidic residues" evidence="1">
    <location>
        <begin position="74"/>
        <end position="83"/>
    </location>
</feature>
<feature type="region of interest" description="Disordered" evidence="1">
    <location>
        <begin position="162"/>
        <end position="188"/>
    </location>
</feature>
<comment type="caution">
    <text evidence="2">The sequence shown here is derived from an EMBL/GenBank/DDBJ whole genome shotgun (WGS) entry which is preliminary data.</text>
</comment>